<name>A0A3G5AES3_9VIRU</name>
<feature type="transmembrane region" description="Helical" evidence="1">
    <location>
        <begin position="298"/>
        <end position="318"/>
    </location>
</feature>
<accession>A0A3G5AES3</accession>
<protein>
    <submittedName>
        <fullName evidence="2">Uncharacterized protein</fullName>
    </submittedName>
</protein>
<dbReference type="EMBL" id="MK072406">
    <property type="protein sequence ID" value="AYV84383.1"/>
    <property type="molecule type" value="Genomic_DNA"/>
</dbReference>
<feature type="transmembrane region" description="Helical" evidence="1">
    <location>
        <begin position="12"/>
        <end position="32"/>
    </location>
</feature>
<evidence type="ECO:0000256" key="1">
    <source>
        <dbReference type="SAM" id="Phobius"/>
    </source>
</evidence>
<evidence type="ECO:0000313" key="2">
    <source>
        <dbReference type="EMBL" id="AYV84383.1"/>
    </source>
</evidence>
<keyword evidence="1" id="KW-0812">Transmembrane</keyword>
<organism evidence="2">
    <name type="scientific">Hyperionvirus sp</name>
    <dbReference type="NCBI Taxonomy" id="2487770"/>
    <lineage>
        <taxon>Viruses</taxon>
        <taxon>Varidnaviria</taxon>
        <taxon>Bamfordvirae</taxon>
        <taxon>Nucleocytoviricota</taxon>
        <taxon>Megaviricetes</taxon>
        <taxon>Imitervirales</taxon>
        <taxon>Mimiviridae</taxon>
        <taxon>Klosneuvirinae</taxon>
    </lineage>
</organism>
<gene>
    <name evidence="2" type="ORF">Hyperionvirus24_5</name>
</gene>
<reference evidence="2" key="1">
    <citation type="submission" date="2018-10" db="EMBL/GenBank/DDBJ databases">
        <title>Hidden diversity of soil giant viruses.</title>
        <authorList>
            <person name="Schulz F."/>
            <person name="Alteio L."/>
            <person name="Goudeau D."/>
            <person name="Ryan E.M."/>
            <person name="Malmstrom R.R."/>
            <person name="Blanchard J."/>
            <person name="Woyke T."/>
        </authorList>
    </citation>
    <scope>NUCLEOTIDE SEQUENCE</scope>
    <source>
        <strain evidence="2">HYV1</strain>
    </source>
</reference>
<keyword evidence="1" id="KW-0472">Membrane</keyword>
<keyword evidence="1" id="KW-1133">Transmembrane helix</keyword>
<proteinExistence type="predicted"/>
<sequence length="377" mass="43420">MGKYCSYLLYKYSCLVICAGIVVSFGMMYGGLQRQGNNFVMGIARAVNEKKILYYAEVTDRCEIIRSENLSYTLCGDSIISGDRCSVRDNCENVECEPCYYKCGLCPVAWKSSLCKDMIKINSMYENCGNWWEPGQDDFRACKNTMIRSQEECMDTTKEADAFQKSPTFRCPKYPVYGIKICNSFCNNGRSATNLVNMTCFGYDYKCNCNRCLEYSQHVCHFERNYYYFIERRFGYAVNGSVYFTGRLDQINCGLDDIRCMEKEMNKTEEVVVFYDRGDPRVIVYELVDSRNLEYCNALFISGVCMCVILICVGVVIYRKSKNHSDFLIDQQHATIERMGEEMTELELRPPLVGGHMYEESKGRFENTAAGPYQSIN</sequence>